<dbReference type="PaxDb" id="3827-XP_004511563.1"/>
<dbReference type="InterPro" id="IPR037401">
    <property type="entry name" value="SnoaL-like"/>
</dbReference>
<feature type="domain" description="SnoaL-like" evidence="1">
    <location>
        <begin position="88"/>
        <end position="183"/>
    </location>
</feature>
<evidence type="ECO:0000313" key="3">
    <source>
        <dbReference type="RefSeq" id="XP_004511563.1"/>
    </source>
</evidence>
<keyword evidence="2" id="KW-1185">Reference proteome</keyword>
<dbReference type="eggNOG" id="ENOG502RXQE">
    <property type="taxonomic scope" value="Eukaryota"/>
</dbReference>
<gene>
    <name evidence="3" type="primary">LOC101492271</name>
</gene>
<dbReference type="Gene3D" id="3.10.450.50">
    <property type="match status" value="1"/>
</dbReference>
<name>A0A1S2YXL8_CICAR</name>
<dbReference type="InterPro" id="IPR032710">
    <property type="entry name" value="NTF2-like_dom_sf"/>
</dbReference>
<evidence type="ECO:0000259" key="1">
    <source>
        <dbReference type="Pfam" id="PF12680"/>
    </source>
</evidence>
<dbReference type="Pfam" id="PF12680">
    <property type="entry name" value="SnoaL_2"/>
    <property type="match status" value="1"/>
</dbReference>
<proteinExistence type="predicted"/>
<accession>A0A1S2YXL8</accession>
<dbReference type="RefSeq" id="XP_004511563.1">
    <property type="nucleotide sequence ID" value="XM_004511506.3"/>
</dbReference>
<protein>
    <submittedName>
        <fullName evidence="3">Uncharacterized protein LOC101492271</fullName>
    </submittedName>
</protein>
<reference evidence="2" key="1">
    <citation type="journal article" date="2013" name="Nat. Biotechnol.">
        <title>Draft genome sequence of chickpea (Cicer arietinum) provides a resource for trait improvement.</title>
        <authorList>
            <person name="Varshney R.K."/>
            <person name="Song C."/>
            <person name="Saxena R.K."/>
            <person name="Azam S."/>
            <person name="Yu S."/>
            <person name="Sharpe A.G."/>
            <person name="Cannon S."/>
            <person name="Baek J."/>
            <person name="Rosen B.D."/>
            <person name="Tar'an B."/>
            <person name="Millan T."/>
            <person name="Zhang X."/>
            <person name="Ramsay L.D."/>
            <person name="Iwata A."/>
            <person name="Wang Y."/>
            <person name="Nelson W."/>
            <person name="Farmer A.D."/>
            <person name="Gaur P.M."/>
            <person name="Soderlund C."/>
            <person name="Penmetsa R.V."/>
            <person name="Xu C."/>
            <person name="Bharti A.K."/>
            <person name="He W."/>
            <person name="Winter P."/>
            <person name="Zhao S."/>
            <person name="Hane J.K."/>
            <person name="Carrasquilla-Garcia N."/>
            <person name="Condie J.A."/>
            <person name="Upadhyaya H.D."/>
            <person name="Luo M.C."/>
            <person name="Thudi M."/>
            <person name="Gowda C.L."/>
            <person name="Singh N.P."/>
            <person name="Lichtenzveig J."/>
            <person name="Gali K.K."/>
            <person name="Rubio J."/>
            <person name="Nadarajan N."/>
            <person name="Dolezel J."/>
            <person name="Bansal K.C."/>
            <person name="Xu X."/>
            <person name="Edwards D."/>
            <person name="Zhang G."/>
            <person name="Kahl G."/>
            <person name="Gil J."/>
            <person name="Singh K.B."/>
            <person name="Datta S.K."/>
            <person name="Jackson S.A."/>
            <person name="Wang J."/>
            <person name="Cook D.R."/>
        </authorList>
    </citation>
    <scope>NUCLEOTIDE SEQUENCE [LARGE SCALE GENOMIC DNA]</scope>
    <source>
        <strain evidence="2">cv. CDC Frontier</strain>
    </source>
</reference>
<organism evidence="2 3">
    <name type="scientific">Cicer arietinum</name>
    <name type="common">Chickpea</name>
    <name type="synonym">Garbanzo</name>
    <dbReference type="NCBI Taxonomy" id="3827"/>
    <lineage>
        <taxon>Eukaryota</taxon>
        <taxon>Viridiplantae</taxon>
        <taxon>Streptophyta</taxon>
        <taxon>Embryophyta</taxon>
        <taxon>Tracheophyta</taxon>
        <taxon>Spermatophyta</taxon>
        <taxon>Magnoliopsida</taxon>
        <taxon>eudicotyledons</taxon>
        <taxon>Gunneridae</taxon>
        <taxon>Pentapetalae</taxon>
        <taxon>rosids</taxon>
        <taxon>fabids</taxon>
        <taxon>Fabales</taxon>
        <taxon>Fabaceae</taxon>
        <taxon>Papilionoideae</taxon>
        <taxon>50 kb inversion clade</taxon>
        <taxon>NPAAA clade</taxon>
        <taxon>Hologalegina</taxon>
        <taxon>IRL clade</taxon>
        <taxon>Cicereae</taxon>
        <taxon>Cicer</taxon>
    </lineage>
</organism>
<dbReference type="SUPFAM" id="SSF54427">
    <property type="entry name" value="NTF2-like"/>
    <property type="match status" value="1"/>
</dbReference>
<dbReference type="PANTHER" id="PTHR33698:SF1">
    <property type="entry name" value="NUCLEAR TRANSPORT FACTOR 2 (NTF2) FAMILY PROTEIN"/>
    <property type="match status" value="1"/>
</dbReference>
<dbReference type="Proteomes" id="UP000087171">
    <property type="component" value="Chromosome Ca8"/>
</dbReference>
<dbReference type="OrthoDB" id="1886670at2759"/>
<sequence length="286" mass="33120">MDVIVKFPTRVSSHGLGINSDIKRRLTPRFSPNKRTCNLHKKMEIEQRSICFKKNVQNKTWDSNRISAISSKKGSKYGQNSLPPAEIVDHFYTCINEKELQQLDACISQDASFYDYSFIKPFQGKKEVMHFLQQLIAGMGQNVKFRVRTICEGDDLTVAASWHLEWKKEQIPFTRGCSFFQLAKVEENMIIRGAEILIESPIKPGSIVLTLLKTVTSLFDDFPNAAEWFLRRPHAILIWMLKIYKIFVEPFLSPLLDGYIKLWSFMIRLLSYAFSVAMFISKTIFK</sequence>
<dbReference type="KEGG" id="cam:101492271"/>
<reference evidence="3" key="2">
    <citation type="submission" date="2025-08" db="UniProtKB">
        <authorList>
            <consortium name="RefSeq"/>
        </authorList>
    </citation>
    <scope>IDENTIFICATION</scope>
    <source>
        <tissue evidence="3">Etiolated seedlings</tissue>
    </source>
</reference>
<evidence type="ECO:0000313" key="2">
    <source>
        <dbReference type="Proteomes" id="UP000087171"/>
    </source>
</evidence>
<dbReference type="PANTHER" id="PTHR33698">
    <property type="entry name" value="NUCLEAR TRANSPORT FACTOR 2 (NTF2)-LIKE PROTEIN"/>
    <property type="match status" value="1"/>
</dbReference>
<dbReference type="GeneID" id="101492271"/>
<dbReference type="AlphaFoldDB" id="A0A1S2YXL8"/>